<reference evidence="2" key="1">
    <citation type="submission" date="2021-02" db="EMBL/GenBank/DDBJ databases">
        <authorList>
            <person name="Nowell W R."/>
        </authorList>
    </citation>
    <scope>NUCLEOTIDE SEQUENCE</scope>
</reference>
<gene>
    <name evidence="2" type="ORF">XDN619_LOCUS24702</name>
</gene>
<dbReference type="PANTHER" id="PTHR47642">
    <property type="entry name" value="ATP-DEPENDENT DNA HELICASE"/>
    <property type="match status" value="1"/>
</dbReference>
<evidence type="ECO:0000256" key="1">
    <source>
        <dbReference type="SAM" id="Phobius"/>
    </source>
</evidence>
<dbReference type="AlphaFoldDB" id="A0A816WB74"/>
<dbReference type="EMBL" id="CAJNRG010011309">
    <property type="protein sequence ID" value="CAF2130988.1"/>
    <property type="molecule type" value="Genomic_DNA"/>
</dbReference>
<proteinExistence type="predicted"/>
<feature type="transmembrane region" description="Helical" evidence="1">
    <location>
        <begin position="41"/>
        <end position="66"/>
    </location>
</feature>
<keyword evidence="1" id="KW-0472">Membrane</keyword>
<name>A0A816WB74_9BILA</name>
<dbReference type="PANTHER" id="PTHR47642:SF5">
    <property type="entry name" value="ATP-DEPENDENT DNA HELICASE"/>
    <property type="match status" value="1"/>
</dbReference>
<sequence length="111" mass="13005">ARRTFICEPLKIDNDDDKQRIKNILTEMNATMNAVENEKHFHALILMIFLISIIGHLTTKCALRVVHTRTIMIHKREPNTGWVNQYNEEILRAWNANMIIQFILDPYACAK</sequence>
<dbReference type="Proteomes" id="UP000663887">
    <property type="component" value="Unassembled WGS sequence"/>
</dbReference>
<feature type="non-terminal residue" evidence="2">
    <location>
        <position position="1"/>
    </location>
</feature>
<accession>A0A816WB74</accession>
<organism evidence="2 3">
    <name type="scientific">Rotaria magnacalcarata</name>
    <dbReference type="NCBI Taxonomy" id="392030"/>
    <lineage>
        <taxon>Eukaryota</taxon>
        <taxon>Metazoa</taxon>
        <taxon>Spiralia</taxon>
        <taxon>Gnathifera</taxon>
        <taxon>Rotifera</taxon>
        <taxon>Eurotatoria</taxon>
        <taxon>Bdelloidea</taxon>
        <taxon>Philodinida</taxon>
        <taxon>Philodinidae</taxon>
        <taxon>Rotaria</taxon>
    </lineage>
</organism>
<protein>
    <submittedName>
        <fullName evidence="2">Uncharacterized protein</fullName>
    </submittedName>
</protein>
<evidence type="ECO:0000313" key="3">
    <source>
        <dbReference type="Proteomes" id="UP000663887"/>
    </source>
</evidence>
<evidence type="ECO:0000313" key="2">
    <source>
        <dbReference type="EMBL" id="CAF2130988.1"/>
    </source>
</evidence>
<keyword evidence="1" id="KW-1133">Transmembrane helix</keyword>
<comment type="caution">
    <text evidence="2">The sequence shown here is derived from an EMBL/GenBank/DDBJ whole genome shotgun (WGS) entry which is preliminary data.</text>
</comment>
<keyword evidence="1" id="KW-0812">Transmembrane</keyword>
<dbReference type="InterPro" id="IPR051055">
    <property type="entry name" value="PIF1_helicase"/>
</dbReference>